<evidence type="ECO:0000313" key="2">
    <source>
        <dbReference type="Proteomes" id="UP001604336"/>
    </source>
</evidence>
<evidence type="ECO:0000313" key="1">
    <source>
        <dbReference type="EMBL" id="KAL2458372.1"/>
    </source>
</evidence>
<reference evidence="2" key="1">
    <citation type="submission" date="2024-07" db="EMBL/GenBank/DDBJ databases">
        <title>Two chromosome-level genome assemblies of Korean endemic species Abeliophyllum distichum and Forsythia ovata (Oleaceae).</title>
        <authorList>
            <person name="Jang H."/>
        </authorList>
    </citation>
    <scope>NUCLEOTIDE SEQUENCE [LARGE SCALE GENOMIC DNA]</scope>
</reference>
<dbReference type="EMBL" id="JBFOLK010000025">
    <property type="protein sequence ID" value="KAL2458372.1"/>
    <property type="molecule type" value="Genomic_DNA"/>
</dbReference>
<name>A0ABD1P3C1_9LAMI</name>
<protein>
    <submittedName>
        <fullName evidence="1">Uncharacterized protein</fullName>
    </submittedName>
</protein>
<proteinExistence type="predicted"/>
<keyword evidence="2" id="KW-1185">Reference proteome</keyword>
<comment type="caution">
    <text evidence="1">The sequence shown here is derived from an EMBL/GenBank/DDBJ whole genome shotgun (WGS) entry which is preliminary data.</text>
</comment>
<organism evidence="1 2">
    <name type="scientific">Abeliophyllum distichum</name>
    <dbReference type="NCBI Taxonomy" id="126358"/>
    <lineage>
        <taxon>Eukaryota</taxon>
        <taxon>Viridiplantae</taxon>
        <taxon>Streptophyta</taxon>
        <taxon>Embryophyta</taxon>
        <taxon>Tracheophyta</taxon>
        <taxon>Spermatophyta</taxon>
        <taxon>Magnoliopsida</taxon>
        <taxon>eudicotyledons</taxon>
        <taxon>Gunneridae</taxon>
        <taxon>Pentapetalae</taxon>
        <taxon>asterids</taxon>
        <taxon>lamiids</taxon>
        <taxon>Lamiales</taxon>
        <taxon>Oleaceae</taxon>
        <taxon>Forsythieae</taxon>
        <taxon>Abeliophyllum</taxon>
    </lineage>
</organism>
<sequence>MSNARPSGPSQLLQAPFGYSLSSLASTAASQQLLYSCSTVDIEWPAPSPSSVTTQLEEGSALACFSMAQIQCCVVDTWIEGCYDMTVGIWLDDALSGEEILRVDANLVDIRLDLFDLDKDKK</sequence>
<gene>
    <name evidence="1" type="ORF">Adt_45975</name>
</gene>
<dbReference type="Proteomes" id="UP001604336">
    <property type="component" value="Unassembled WGS sequence"/>
</dbReference>
<dbReference type="AlphaFoldDB" id="A0ABD1P3C1"/>
<accession>A0ABD1P3C1</accession>